<dbReference type="Proteomes" id="UP000095280">
    <property type="component" value="Unplaced"/>
</dbReference>
<reference evidence="2" key="1">
    <citation type="submission" date="2016-11" db="UniProtKB">
        <authorList>
            <consortium name="WormBaseParasite"/>
        </authorList>
    </citation>
    <scope>IDENTIFICATION</scope>
</reference>
<evidence type="ECO:0000313" key="2">
    <source>
        <dbReference type="WBParaSite" id="maker-uti_cns_0048017-snap-gene-0.7-mRNA-1"/>
    </source>
</evidence>
<proteinExistence type="predicted"/>
<evidence type="ECO:0000313" key="1">
    <source>
        <dbReference type="Proteomes" id="UP000095280"/>
    </source>
</evidence>
<name>A0A1I8JIG6_9PLAT</name>
<protein>
    <submittedName>
        <fullName evidence="2">Transposase</fullName>
    </submittedName>
</protein>
<dbReference type="AlphaFoldDB" id="A0A1I8JIG6"/>
<sequence>MPDSVGFSDHNYCRSVSHVQENIIHIYGSLKIIENPIMMNFYLLVKDTESPSITGAIRHSIGTDLLERQFGSKSG</sequence>
<dbReference type="WBParaSite" id="maker-uti_cns_0048017-snap-gene-0.7-mRNA-1">
    <property type="protein sequence ID" value="maker-uti_cns_0048017-snap-gene-0.7-mRNA-1"/>
    <property type="gene ID" value="maker-uti_cns_0048017-snap-gene-0.7"/>
</dbReference>
<keyword evidence="1" id="KW-1185">Reference proteome</keyword>
<organism evidence="1 2">
    <name type="scientific">Macrostomum lignano</name>
    <dbReference type="NCBI Taxonomy" id="282301"/>
    <lineage>
        <taxon>Eukaryota</taxon>
        <taxon>Metazoa</taxon>
        <taxon>Spiralia</taxon>
        <taxon>Lophotrochozoa</taxon>
        <taxon>Platyhelminthes</taxon>
        <taxon>Rhabditophora</taxon>
        <taxon>Macrostomorpha</taxon>
        <taxon>Macrostomida</taxon>
        <taxon>Macrostomidae</taxon>
        <taxon>Macrostomum</taxon>
    </lineage>
</organism>
<accession>A0A1I8JIG6</accession>